<evidence type="ECO:0000256" key="2">
    <source>
        <dbReference type="ARBA" id="ARBA00009776"/>
    </source>
</evidence>
<proteinExistence type="inferred from homology"/>
<dbReference type="InterPro" id="IPR027417">
    <property type="entry name" value="P-loop_NTPase"/>
</dbReference>
<gene>
    <name evidence="10" type="ORF">BDFB_014930</name>
</gene>
<dbReference type="EC" id="2.7.4.9" evidence="3"/>
<dbReference type="GO" id="GO:0004550">
    <property type="term" value="F:nucleoside diphosphate kinase activity"/>
    <property type="evidence" value="ECO:0007669"/>
    <property type="project" value="TreeGrafter"/>
</dbReference>
<keyword evidence="4" id="KW-0808">Transferase</keyword>
<evidence type="ECO:0000256" key="7">
    <source>
        <dbReference type="ARBA" id="ARBA00022777"/>
    </source>
</evidence>
<dbReference type="Gene3D" id="3.40.50.300">
    <property type="entry name" value="P-loop containing nucleotide triphosphate hydrolases"/>
    <property type="match status" value="1"/>
</dbReference>
<dbReference type="Pfam" id="PF02223">
    <property type="entry name" value="Thymidylate_kin"/>
    <property type="match status" value="1"/>
</dbReference>
<keyword evidence="5" id="KW-0545">Nucleotide biosynthesis</keyword>
<dbReference type="InterPro" id="IPR018095">
    <property type="entry name" value="Thymidylate_kin_CS"/>
</dbReference>
<evidence type="ECO:0000259" key="9">
    <source>
        <dbReference type="Pfam" id="PF02223"/>
    </source>
</evidence>
<dbReference type="PANTHER" id="PTHR10344:SF1">
    <property type="entry name" value="THYMIDYLATE KINASE"/>
    <property type="match status" value="1"/>
</dbReference>
<dbReference type="EMBL" id="QDEB01058505">
    <property type="protein sequence ID" value="RZC36826.1"/>
    <property type="molecule type" value="Genomic_DNA"/>
</dbReference>
<dbReference type="PROSITE" id="PS01331">
    <property type="entry name" value="THYMIDYLATE_KINASE"/>
    <property type="match status" value="1"/>
</dbReference>
<dbReference type="GO" id="GO:0005829">
    <property type="term" value="C:cytosol"/>
    <property type="evidence" value="ECO:0007669"/>
    <property type="project" value="TreeGrafter"/>
</dbReference>
<evidence type="ECO:0000256" key="3">
    <source>
        <dbReference type="ARBA" id="ARBA00012980"/>
    </source>
</evidence>
<dbReference type="STRING" id="1661398.A0A482VVU2"/>
<dbReference type="InterPro" id="IPR039430">
    <property type="entry name" value="Thymidylate_kin-like_dom"/>
</dbReference>
<sequence>MEKMLKSGVTLVIDRYSYSGIVYSSIKKNMKIQWCQEPEKGLLKPDKVFLLTLPESKIEKRPNYGSERYENKTTQKKVARAYLEMSKEQEEWEIVSGEGDIEE</sequence>
<dbReference type="GO" id="GO:0004798">
    <property type="term" value="F:dTMP kinase activity"/>
    <property type="evidence" value="ECO:0007669"/>
    <property type="project" value="UniProtKB-EC"/>
</dbReference>
<dbReference type="PANTHER" id="PTHR10344">
    <property type="entry name" value="THYMIDYLATE KINASE"/>
    <property type="match status" value="1"/>
</dbReference>
<comment type="similarity">
    <text evidence="2">Belongs to the thymidylate kinase family.</text>
</comment>
<comment type="pathway">
    <text evidence="1">Pyrimidine metabolism; dTTP biosynthesis.</text>
</comment>
<dbReference type="GO" id="GO:0006235">
    <property type="term" value="P:dTTP biosynthetic process"/>
    <property type="evidence" value="ECO:0007669"/>
    <property type="project" value="TreeGrafter"/>
</dbReference>
<keyword evidence="8" id="KW-0067">ATP-binding</keyword>
<feature type="non-terminal residue" evidence="10">
    <location>
        <position position="103"/>
    </location>
</feature>
<evidence type="ECO:0000256" key="5">
    <source>
        <dbReference type="ARBA" id="ARBA00022727"/>
    </source>
</evidence>
<dbReference type="SUPFAM" id="SSF52540">
    <property type="entry name" value="P-loop containing nucleoside triphosphate hydrolases"/>
    <property type="match status" value="1"/>
</dbReference>
<comment type="caution">
    <text evidence="10">The sequence shown here is derived from an EMBL/GenBank/DDBJ whole genome shotgun (WGS) entry which is preliminary data.</text>
</comment>
<dbReference type="AlphaFoldDB" id="A0A482VVU2"/>
<dbReference type="Proteomes" id="UP000292052">
    <property type="component" value="Unassembled WGS sequence"/>
</dbReference>
<dbReference type="GO" id="GO:0005634">
    <property type="term" value="C:nucleus"/>
    <property type="evidence" value="ECO:0007669"/>
    <property type="project" value="TreeGrafter"/>
</dbReference>
<dbReference type="GO" id="GO:0005739">
    <property type="term" value="C:mitochondrion"/>
    <property type="evidence" value="ECO:0007669"/>
    <property type="project" value="TreeGrafter"/>
</dbReference>
<keyword evidence="11" id="KW-1185">Reference proteome</keyword>
<accession>A0A482VVU2</accession>
<keyword evidence="6" id="KW-0547">Nucleotide-binding</keyword>
<name>A0A482VVU2_ASBVE</name>
<protein>
    <recommendedName>
        <fullName evidence="3">dTMP kinase</fullName>
        <ecNumber evidence="3">2.7.4.9</ecNumber>
    </recommendedName>
</protein>
<dbReference type="OrthoDB" id="425602at2759"/>
<evidence type="ECO:0000256" key="8">
    <source>
        <dbReference type="ARBA" id="ARBA00022840"/>
    </source>
</evidence>
<keyword evidence="7 10" id="KW-0418">Kinase</keyword>
<dbReference type="GO" id="GO:0006233">
    <property type="term" value="P:dTDP biosynthetic process"/>
    <property type="evidence" value="ECO:0007669"/>
    <property type="project" value="InterPro"/>
</dbReference>
<evidence type="ECO:0000313" key="11">
    <source>
        <dbReference type="Proteomes" id="UP000292052"/>
    </source>
</evidence>
<reference evidence="10 11" key="1">
    <citation type="submission" date="2017-03" db="EMBL/GenBank/DDBJ databases">
        <title>Genome of the blue death feigning beetle - Asbolus verrucosus.</title>
        <authorList>
            <person name="Rider S.D."/>
        </authorList>
    </citation>
    <scope>NUCLEOTIDE SEQUENCE [LARGE SCALE GENOMIC DNA]</scope>
    <source>
        <strain evidence="10">Butters</strain>
        <tissue evidence="10">Head and leg muscle</tissue>
    </source>
</reference>
<feature type="domain" description="Thymidylate kinase-like" evidence="9">
    <location>
        <begin position="2"/>
        <end position="102"/>
    </location>
</feature>
<evidence type="ECO:0000256" key="6">
    <source>
        <dbReference type="ARBA" id="ARBA00022741"/>
    </source>
</evidence>
<evidence type="ECO:0000256" key="4">
    <source>
        <dbReference type="ARBA" id="ARBA00022679"/>
    </source>
</evidence>
<organism evidence="10 11">
    <name type="scientific">Asbolus verrucosus</name>
    <name type="common">Desert ironclad beetle</name>
    <dbReference type="NCBI Taxonomy" id="1661398"/>
    <lineage>
        <taxon>Eukaryota</taxon>
        <taxon>Metazoa</taxon>
        <taxon>Ecdysozoa</taxon>
        <taxon>Arthropoda</taxon>
        <taxon>Hexapoda</taxon>
        <taxon>Insecta</taxon>
        <taxon>Pterygota</taxon>
        <taxon>Neoptera</taxon>
        <taxon>Endopterygota</taxon>
        <taxon>Coleoptera</taxon>
        <taxon>Polyphaga</taxon>
        <taxon>Cucujiformia</taxon>
        <taxon>Tenebrionidae</taxon>
        <taxon>Pimeliinae</taxon>
        <taxon>Asbolus</taxon>
    </lineage>
</organism>
<evidence type="ECO:0000313" key="10">
    <source>
        <dbReference type="EMBL" id="RZC36826.1"/>
    </source>
</evidence>
<dbReference type="GO" id="GO:0005524">
    <property type="term" value="F:ATP binding"/>
    <property type="evidence" value="ECO:0007669"/>
    <property type="project" value="UniProtKB-KW"/>
</dbReference>
<dbReference type="GO" id="GO:0006227">
    <property type="term" value="P:dUDP biosynthetic process"/>
    <property type="evidence" value="ECO:0007669"/>
    <property type="project" value="TreeGrafter"/>
</dbReference>
<evidence type="ECO:0000256" key="1">
    <source>
        <dbReference type="ARBA" id="ARBA00004992"/>
    </source>
</evidence>